<dbReference type="GO" id="GO:0006753">
    <property type="term" value="P:nucleoside phosphate metabolic process"/>
    <property type="evidence" value="ECO:0007669"/>
    <property type="project" value="TreeGrafter"/>
</dbReference>
<protein>
    <submittedName>
        <fullName evidence="3">LANO_0G09868g1_1</fullName>
    </submittedName>
</protein>
<evidence type="ECO:0000313" key="3">
    <source>
        <dbReference type="EMBL" id="SCV04383.1"/>
    </source>
</evidence>
<dbReference type="GO" id="GO:0005634">
    <property type="term" value="C:nucleus"/>
    <property type="evidence" value="ECO:0007669"/>
    <property type="project" value="TreeGrafter"/>
</dbReference>
<gene>
    <name evidence="3" type="ORF">LANO_0G09868G</name>
</gene>
<dbReference type="InterPro" id="IPR000086">
    <property type="entry name" value="NUDIX_hydrolase_dom"/>
</dbReference>
<dbReference type="Pfam" id="PF00293">
    <property type="entry name" value="NUDIX"/>
    <property type="match status" value="1"/>
</dbReference>
<dbReference type="FunFam" id="3.90.79.10:FF:000016">
    <property type="entry name" value="ADP-sugar pyrophosphatase isoform X1"/>
    <property type="match status" value="1"/>
</dbReference>
<reference evidence="4" key="1">
    <citation type="submission" date="2016-03" db="EMBL/GenBank/DDBJ databases">
        <authorList>
            <person name="Devillers Hugo."/>
        </authorList>
    </citation>
    <scope>NUCLEOTIDE SEQUENCE [LARGE SCALE GENOMIC DNA]</scope>
</reference>
<dbReference type="CDD" id="cd18888">
    <property type="entry name" value="NUDIX_ADPRase_Nudt5"/>
    <property type="match status" value="1"/>
</dbReference>
<dbReference type="PROSITE" id="PS51462">
    <property type="entry name" value="NUDIX"/>
    <property type="match status" value="1"/>
</dbReference>
<keyword evidence="4" id="KW-1185">Reference proteome</keyword>
<accession>A0A1G4KJ22</accession>
<evidence type="ECO:0000259" key="2">
    <source>
        <dbReference type="PROSITE" id="PS51462"/>
    </source>
</evidence>
<dbReference type="Gene3D" id="3.90.79.10">
    <property type="entry name" value="Nucleoside Triphosphate Pyrophosphohydrolase"/>
    <property type="match status" value="1"/>
</dbReference>
<dbReference type="InterPro" id="IPR015797">
    <property type="entry name" value="NUDIX_hydrolase-like_dom_sf"/>
</dbReference>
<proteinExistence type="predicted"/>
<dbReference type="GO" id="GO:0047631">
    <property type="term" value="F:ADP-ribose diphosphatase activity"/>
    <property type="evidence" value="ECO:0007669"/>
    <property type="project" value="TreeGrafter"/>
</dbReference>
<sequence length="233" mass="26143">MLRPSLRSKYKPYTTLGKQFLNLRMSVKGKPENAKFLKSYPVSNADECKWIGLERLEYLDPNGTQRQWDSAVRRTRNSGGIDGVGILAILRTPGKEPEILLQKQFRPPVEGVCIEMPAGLIDENESVDVAALRELKEETGYSGKIVSKTPVIFNDPGFTNTNLSLVTIDIDTSAPENQNPQTDLEENEFIESFKVPLKHFASEMEKLAGQGYKLDARVQNVAQGIRLAQQYKL</sequence>
<dbReference type="GO" id="GO:0005829">
    <property type="term" value="C:cytosol"/>
    <property type="evidence" value="ECO:0007669"/>
    <property type="project" value="TreeGrafter"/>
</dbReference>
<dbReference type="PROSITE" id="PS00893">
    <property type="entry name" value="NUDIX_BOX"/>
    <property type="match status" value="1"/>
</dbReference>
<dbReference type="PANTHER" id="PTHR11839:SF1">
    <property type="entry name" value="ADP-SUGAR PYROPHOSPHATASE"/>
    <property type="match status" value="1"/>
</dbReference>
<evidence type="ECO:0000256" key="1">
    <source>
        <dbReference type="ARBA" id="ARBA00022801"/>
    </source>
</evidence>
<dbReference type="EMBL" id="LT598453">
    <property type="protein sequence ID" value="SCV04383.1"/>
    <property type="molecule type" value="Genomic_DNA"/>
</dbReference>
<dbReference type="GO" id="GO:0019693">
    <property type="term" value="P:ribose phosphate metabolic process"/>
    <property type="evidence" value="ECO:0007669"/>
    <property type="project" value="TreeGrafter"/>
</dbReference>
<keyword evidence="1" id="KW-0378">Hydrolase</keyword>
<name>A0A1G4KJ22_9SACH</name>
<dbReference type="SUPFAM" id="SSF55811">
    <property type="entry name" value="Nudix"/>
    <property type="match status" value="1"/>
</dbReference>
<evidence type="ECO:0000313" key="4">
    <source>
        <dbReference type="Proteomes" id="UP000189911"/>
    </source>
</evidence>
<dbReference type="InterPro" id="IPR020084">
    <property type="entry name" value="NUDIX_hydrolase_CS"/>
</dbReference>
<feature type="domain" description="Nudix hydrolase" evidence="2">
    <location>
        <begin position="79"/>
        <end position="217"/>
    </location>
</feature>
<dbReference type="Proteomes" id="UP000189911">
    <property type="component" value="Chromosome G"/>
</dbReference>
<organism evidence="3 4">
    <name type="scientific">Lachancea nothofagi CBS 11611</name>
    <dbReference type="NCBI Taxonomy" id="1266666"/>
    <lineage>
        <taxon>Eukaryota</taxon>
        <taxon>Fungi</taxon>
        <taxon>Dikarya</taxon>
        <taxon>Ascomycota</taxon>
        <taxon>Saccharomycotina</taxon>
        <taxon>Saccharomycetes</taxon>
        <taxon>Saccharomycetales</taxon>
        <taxon>Saccharomycetaceae</taxon>
        <taxon>Lachancea</taxon>
    </lineage>
</organism>
<dbReference type="PANTHER" id="PTHR11839">
    <property type="entry name" value="UDP/ADP-SUGAR PYROPHOSPHATASE"/>
    <property type="match status" value="1"/>
</dbReference>
<dbReference type="OrthoDB" id="10249920at2759"/>
<dbReference type="AlphaFoldDB" id="A0A1G4KJ22"/>